<protein>
    <submittedName>
        <fullName evidence="4">DNA polymerase IV</fullName>
    </submittedName>
</protein>
<gene>
    <name evidence="4" type="primary">dinP</name>
    <name evidence="4" type="ORF">CIGN_1209</name>
</gene>
<keyword evidence="3" id="KW-0808">Transferase</keyword>
<dbReference type="Pfam" id="PF11799">
    <property type="entry name" value="IMS_C"/>
    <property type="match status" value="1"/>
</dbReference>
<dbReference type="OrthoDB" id="9808813at2"/>
<dbReference type="PANTHER" id="PTHR11076:SF33">
    <property type="entry name" value="DNA POLYMERASE KAPPA"/>
    <property type="match status" value="1"/>
</dbReference>
<evidence type="ECO:0000313" key="4">
    <source>
        <dbReference type="EMBL" id="ARQ99471.1"/>
    </source>
</evidence>
<dbReference type="GO" id="GO:0005829">
    <property type="term" value="C:cytosol"/>
    <property type="evidence" value="ECO:0007669"/>
    <property type="project" value="TreeGrafter"/>
</dbReference>
<name>A0A1X9STB4_9BACT</name>
<keyword evidence="3" id="KW-0548">Nucleotidyltransferase</keyword>
<dbReference type="GO" id="GO:0009432">
    <property type="term" value="P:SOS response"/>
    <property type="evidence" value="ECO:0007669"/>
    <property type="project" value="TreeGrafter"/>
</dbReference>
<keyword evidence="2" id="KW-0515">Mutator protein</keyword>
<dbReference type="SUPFAM" id="SSF56672">
    <property type="entry name" value="DNA/RNA polymerases"/>
    <property type="match status" value="1"/>
</dbReference>
<dbReference type="CDD" id="cd03586">
    <property type="entry name" value="PolY_Pol_IV_kappa"/>
    <property type="match status" value="1"/>
</dbReference>
<dbReference type="Pfam" id="PF00817">
    <property type="entry name" value="IMS"/>
    <property type="match status" value="1"/>
</dbReference>
<dbReference type="EMBL" id="CP018788">
    <property type="protein sequence ID" value="ARQ99471.1"/>
    <property type="molecule type" value="Genomic_DNA"/>
</dbReference>
<reference evidence="4 5" key="1">
    <citation type="journal article" date="2017" name="Genome Biol. Evol.">
        <title>Comparative Genomic Analysis Identifies a Campylobacter Clade Deficient in Selenium Metabolism.</title>
        <authorList>
            <person name="Miller W.G."/>
            <person name="Yee E."/>
            <person name="Lopes B.S."/>
            <person name="Chapman M.H."/>
            <person name="Huynh S."/>
            <person name="Bono J.L."/>
            <person name="Parker C.T."/>
            <person name="Strachan N.J.C."/>
            <person name="Forbes K.J."/>
        </authorList>
    </citation>
    <scope>NUCLEOTIDE SEQUENCE [LARGE SCALE GENOMIC DNA]</scope>
    <source>
        <strain evidence="4 5">NCTC 13003</strain>
    </source>
</reference>
<evidence type="ECO:0000313" key="5">
    <source>
        <dbReference type="Proteomes" id="UP000194309"/>
    </source>
</evidence>
<dbReference type="GO" id="GO:0003684">
    <property type="term" value="F:damaged DNA binding"/>
    <property type="evidence" value="ECO:0007669"/>
    <property type="project" value="InterPro"/>
</dbReference>
<dbReference type="AlphaFoldDB" id="A0A1X9STB4"/>
<dbReference type="InterPro" id="IPR017961">
    <property type="entry name" value="DNA_pol_Y-fam_little_finger"/>
</dbReference>
<dbReference type="GO" id="GO:0003887">
    <property type="term" value="F:DNA-directed DNA polymerase activity"/>
    <property type="evidence" value="ECO:0007669"/>
    <property type="project" value="UniProtKB-KW"/>
</dbReference>
<evidence type="ECO:0000256" key="3">
    <source>
        <dbReference type="ARBA" id="ARBA00022932"/>
    </source>
</evidence>
<dbReference type="Proteomes" id="UP000194309">
    <property type="component" value="Chromosome"/>
</dbReference>
<dbReference type="STRING" id="1660064.CIGN_1209"/>
<dbReference type="SUPFAM" id="SSF100879">
    <property type="entry name" value="Lesion bypass DNA polymerase (Y-family), little finger domain"/>
    <property type="match status" value="1"/>
</dbReference>
<organism evidence="4 5">
    <name type="scientific">Campylobacter devanensis</name>
    <dbReference type="NCBI Taxonomy" id="3161138"/>
    <lineage>
        <taxon>Bacteria</taxon>
        <taxon>Pseudomonadati</taxon>
        <taxon>Campylobacterota</taxon>
        <taxon>Epsilonproteobacteria</taxon>
        <taxon>Campylobacterales</taxon>
        <taxon>Campylobacteraceae</taxon>
        <taxon>Campylobacter</taxon>
    </lineage>
</organism>
<dbReference type="InterPro" id="IPR050116">
    <property type="entry name" value="DNA_polymerase-Y"/>
</dbReference>
<evidence type="ECO:0000256" key="1">
    <source>
        <dbReference type="ARBA" id="ARBA00010945"/>
    </source>
</evidence>
<dbReference type="InterPro" id="IPR001126">
    <property type="entry name" value="UmuC"/>
</dbReference>
<dbReference type="InterPro" id="IPR036775">
    <property type="entry name" value="DNA_pol_Y-fam_lit_finger_sf"/>
</dbReference>
<proteinExistence type="inferred from homology"/>
<dbReference type="GO" id="GO:0042276">
    <property type="term" value="P:error-prone translesion synthesis"/>
    <property type="evidence" value="ECO:0007669"/>
    <property type="project" value="TreeGrafter"/>
</dbReference>
<dbReference type="PROSITE" id="PS50173">
    <property type="entry name" value="UMUC"/>
    <property type="match status" value="1"/>
</dbReference>
<dbReference type="GO" id="GO:0006281">
    <property type="term" value="P:DNA repair"/>
    <property type="evidence" value="ECO:0007669"/>
    <property type="project" value="InterPro"/>
</dbReference>
<dbReference type="Gene3D" id="3.40.1170.60">
    <property type="match status" value="1"/>
</dbReference>
<dbReference type="InterPro" id="IPR022880">
    <property type="entry name" value="DNApol_IV"/>
</dbReference>
<accession>A0A1X9STB4</accession>
<keyword evidence="5" id="KW-1185">Reference proteome</keyword>
<sequence length="380" mass="43085">MFIHIDLDAFFISAAATIDKSLIGKKAAVANGSKFDIFGDYHEYGIILSATYEARAIGINCTMHSSLAKKLCPDLIIVPTDFELYHKLSNSLYNLLLNYTDEIEKYSIDEYFIDLAGTKYDINPLVFANKLKFEINNKLNLPCSIGIAPNKLLAKLATNLAKPSKIYQINSPQEIENLQISKLPGVGKSLYKSLQKYGVTTIKDALNAKHIFDKLGKYAINLYSSLNLIHQDKIIKNQPRKSLAIARSFAPIKNRYDINKRLMTLCRHLYFEVASLALTPSRIELKLRYKGQEQISISTTISANFTHKFLEQITKELFINLDKFKEYEINYLSLCAAGFDKQQQRSLFDTQSPKNSKISTAIMQIQKKYGVDAIKSLSEF</sequence>
<keyword evidence="3" id="KW-0239">DNA-directed DNA polymerase</keyword>
<dbReference type="InterPro" id="IPR043502">
    <property type="entry name" value="DNA/RNA_pol_sf"/>
</dbReference>
<dbReference type="Gene3D" id="1.10.150.20">
    <property type="entry name" value="5' to 3' exonuclease, C-terminal subdomain"/>
    <property type="match status" value="1"/>
</dbReference>
<dbReference type="InterPro" id="IPR043128">
    <property type="entry name" value="Rev_trsase/Diguanyl_cyclase"/>
</dbReference>
<dbReference type="PANTHER" id="PTHR11076">
    <property type="entry name" value="DNA REPAIR POLYMERASE UMUC / TRANSFERASE FAMILY MEMBER"/>
    <property type="match status" value="1"/>
</dbReference>
<dbReference type="Gene3D" id="3.30.70.270">
    <property type="match status" value="1"/>
</dbReference>
<comment type="similarity">
    <text evidence="1">Belongs to the DNA polymerase type-Y family.</text>
</comment>
<evidence type="ECO:0000256" key="2">
    <source>
        <dbReference type="ARBA" id="ARBA00022457"/>
    </source>
</evidence>
<accession>A0A381DAC4</accession>
<dbReference type="KEGG" id="cdev:CIGN_1209"/>